<dbReference type="PANTHER" id="PTHR43343">
    <property type="entry name" value="PEPTIDASE S12"/>
    <property type="match status" value="1"/>
</dbReference>
<accession>A0A2N0DC50</accession>
<name>A0A2N0DC50_RHISU</name>
<dbReference type="Gene3D" id="2.40.10.120">
    <property type="match status" value="1"/>
</dbReference>
<dbReference type="STRING" id="1041146.GCA_000427985_07348"/>
<dbReference type="InterPro" id="IPR001940">
    <property type="entry name" value="Peptidase_S1C"/>
</dbReference>
<dbReference type="InterPro" id="IPR001478">
    <property type="entry name" value="PDZ"/>
</dbReference>
<dbReference type="OrthoDB" id="7296822at2"/>
<dbReference type="SMART" id="SM00228">
    <property type="entry name" value="PDZ"/>
    <property type="match status" value="1"/>
</dbReference>
<dbReference type="Proteomes" id="UP000232164">
    <property type="component" value="Unassembled WGS sequence"/>
</dbReference>
<dbReference type="SUPFAM" id="SSF50494">
    <property type="entry name" value="Trypsin-like serine proteases"/>
    <property type="match status" value="1"/>
</dbReference>
<dbReference type="SUPFAM" id="SSF50156">
    <property type="entry name" value="PDZ domain-like"/>
    <property type="match status" value="1"/>
</dbReference>
<dbReference type="EMBL" id="PIQN01000007">
    <property type="protein sequence ID" value="PKA43681.1"/>
    <property type="molecule type" value="Genomic_DNA"/>
</dbReference>
<dbReference type="GO" id="GO:0006508">
    <property type="term" value="P:proteolysis"/>
    <property type="evidence" value="ECO:0007669"/>
    <property type="project" value="UniProtKB-KW"/>
</dbReference>
<keyword evidence="1 4" id="KW-0645">Protease</keyword>
<reference evidence="4 5" key="2">
    <citation type="submission" date="2017-12" db="EMBL/GenBank/DDBJ databases">
        <title>Genome sequence of Rhizobium sullae HCNT1 isolated from Sulla coronaria nodules and featuring peculiar denitrification phenotypes.</title>
        <authorList>
            <person name="De Diego-Diaz B."/>
            <person name="Treu L."/>
            <person name="Campanaro S."/>
            <person name="Da Silva Duarte V."/>
            <person name="Basaglia M."/>
            <person name="Favaro L."/>
            <person name="Casella S."/>
            <person name="Squartini A."/>
        </authorList>
    </citation>
    <scope>NUCLEOTIDE SEQUENCE [LARGE SCALE GENOMIC DNA]</scope>
    <source>
        <strain evidence="4 5">HCNT1</strain>
    </source>
</reference>
<dbReference type="AlphaFoldDB" id="A0A2N0DC50"/>
<dbReference type="PROSITE" id="PS50106">
    <property type="entry name" value="PDZ"/>
    <property type="match status" value="1"/>
</dbReference>
<proteinExistence type="predicted"/>
<dbReference type="PRINTS" id="PR00834">
    <property type="entry name" value="PROTEASES2C"/>
</dbReference>
<dbReference type="RefSeq" id="WP_087000490.1">
    <property type="nucleotide sequence ID" value="NZ_FWER01000022.1"/>
</dbReference>
<dbReference type="InterPro" id="IPR036034">
    <property type="entry name" value="PDZ_sf"/>
</dbReference>
<comment type="caution">
    <text evidence="4">The sequence shown here is derived from an EMBL/GenBank/DDBJ whole genome shotgun (WGS) entry which is preliminary data.</text>
</comment>
<dbReference type="GO" id="GO:0004252">
    <property type="term" value="F:serine-type endopeptidase activity"/>
    <property type="evidence" value="ECO:0007669"/>
    <property type="project" value="InterPro"/>
</dbReference>
<dbReference type="Gene3D" id="2.30.42.10">
    <property type="match status" value="1"/>
</dbReference>
<evidence type="ECO:0000256" key="2">
    <source>
        <dbReference type="ARBA" id="ARBA00022801"/>
    </source>
</evidence>
<organism evidence="4 5">
    <name type="scientific">Rhizobium sullae</name>
    <name type="common">Rhizobium hedysari</name>
    <dbReference type="NCBI Taxonomy" id="50338"/>
    <lineage>
        <taxon>Bacteria</taxon>
        <taxon>Pseudomonadati</taxon>
        <taxon>Pseudomonadota</taxon>
        <taxon>Alphaproteobacteria</taxon>
        <taxon>Hyphomicrobiales</taxon>
        <taxon>Rhizobiaceae</taxon>
        <taxon>Rhizobium/Agrobacterium group</taxon>
        <taxon>Rhizobium</taxon>
    </lineage>
</organism>
<keyword evidence="2" id="KW-0378">Hydrolase</keyword>
<dbReference type="Pfam" id="PF13180">
    <property type="entry name" value="PDZ_2"/>
    <property type="match status" value="1"/>
</dbReference>
<reference evidence="4 5" key="1">
    <citation type="submission" date="2017-11" db="EMBL/GenBank/DDBJ databases">
        <authorList>
            <person name="Han C.G."/>
        </authorList>
    </citation>
    <scope>NUCLEOTIDE SEQUENCE [LARGE SCALE GENOMIC DNA]</scope>
    <source>
        <strain evidence="4 5">HCNT1</strain>
    </source>
</reference>
<evidence type="ECO:0000256" key="1">
    <source>
        <dbReference type="ARBA" id="ARBA00022670"/>
    </source>
</evidence>
<evidence type="ECO:0000259" key="3">
    <source>
        <dbReference type="PROSITE" id="PS50106"/>
    </source>
</evidence>
<dbReference type="InterPro" id="IPR051201">
    <property type="entry name" value="Chloro_Bact_Ser_Proteases"/>
</dbReference>
<dbReference type="InterPro" id="IPR009003">
    <property type="entry name" value="Peptidase_S1_PA"/>
</dbReference>
<feature type="domain" description="PDZ" evidence="3">
    <location>
        <begin position="199"/>
        <end position="254"/>
    </location>
</feature>
<evidence type="ECO:0000313" key="5">
    <source>
        <dbReference type="Proteomes" id="UP000232164"/>
    </source>
</evidence>
<dbReference type="PANTHER" id="PTHR43343:SF3">
    <property type="entry name" value="PROTEASE DO-LIKE 8, CHLOROPLASTIC"/>
    <property type="match status" value="1"/>
</dbReference>
<protein>
    <submittedName>
        <fullName evidence="4">Serine protease</fullName>
    </submittedName>
</protein>
<dbReference type="Pfam" id="PF13365">
    <property type="entry name" value="Trypsin_2"/>
    <property type="match status" value="1"/>
</dbReference>
<sequence>MNIDRILRSVVAVRASIPEDAFTATTLGTQREGSGVVIRENGLVLTIGYLITEAEEVWLTRNDGYVVPAHALAYDQETGFGLVQALGSLDVPALDFGDAAEAQLGAPVMLADGIGQFVQAQIVAKQEFAGYWEYLLDEAIFIAPAHPSWGGAALIGSDGKLLGVGSLRLQMSQRGESADINMIVPIDLLPPILDDLLTRGQVNKPPRPWLGAFSAESNGDVVVMSVAEGGPAAQAGLRQGDIISEIRDGEVDGLADFYRKLWKSGPAGVEIPMRILRDGREAWLRIKSADRSSFLRKPQLQ</sequence>
<gene>
    <name evidence="4" type="ORF">CWR43_12130</name>
</gene>
<evidence type="ECO:0000313" key="4">
    <source>
        <dbReference type="EMBL" id="PKA43681.1"/>
    </source>
</evidence>